<dbReference type="STRING" id="529704.SAMN02927913_1967"/>
<gene>
    <name evidence="2" type="ORF">SAMN04487997_1757</name>
</gene>
<dbReference type="AlphaFoldDB" id="A0A1H6TUC2"/>
<evidence type="ECO:0000313" key="2">
    <source>
        <dbReference type="EMBL" id="SEI83663.1"/>
    </source>
</evidence>
<reference evidence="2 3" key="1">
    <citation type="submission" date="2016-10" db="EMBL/GenBank/DDBJ databases">
        <authorList>
            <person name="de Groot N.N."/>
        </authorList>
    </citation>
    <scope>NUCLEOTIDE SEQUENCE [LARGE SCALE GENOMIC DNA]</scope>
    <source>
        <strain evidence="2 3">DSM 26515</strain>
    </source>
</reference>
<dbReference type="OrthoDB" id="8565485at2"/>
<organism evidence="2 3">
    <name type="scientific">Frateuria terrea</name>
    <dbReference type="NCBI Taxonomy" id="529704"/>
    <lineage>
        <taxon>Bacteria</taxon>
        <taxon>Pseudomonadati</taxon>
        <taxon>Pseudomonadota</taxon>
        <taxon>Gammaproteobacteria</taxon>
        <taxon>Lysobacterales</taxon>
        <taxon>Rhodanobacteraceae</taxon>
        <taxon>Frateuria</taxon>
    </lineage>
</organism>
<dbReference type="Pfam" id="PF01464">
    <property type="entry name" value="SLT"/>
    <property type="match status" value="1"/>
</dbReference>
<dbReference type="RefSeq" id="WP_091336355.1">
    <property type="nucleotide sequence ID" value="NZ_FNYC01000003.1"/>
</dbReference>
<dbReference type="InterPro" id="IPR023346">
    <property type="entry name" value="Lysozyme-like_dom_sf"/>
</dbReference>
<evidence type="ECO:0000313" key="3">
    <source>
        <dbReference type="Proteomes" id="UP000199420"/>
    </source>
</evidence>
<keyword evidence="3" id="KW-1185">Reference proteome</keyword>
<accession>A0A1H6TUC2</accession>
<dbReference type="Gene3D" id="1.10.530.10">
    <property type="match status" value="1"/>
</dbReference>
<dbReference type="InterPro" id="IPR008258">
    <property type="entry name" value="Transglycosylase_SLT_dom_1"/>
</dbReference>
<dbReference type="SUPFAM" id="SSF53955">
    <property type="entry name" value="Lysozyme-like"/>
    <property type="match status" value="1"/>
</dbReference>
<proteinExistence type="predicted"/>
<dbReference type="Proteomes" id="UP000199420">
    <property type="component" value="Unassembled WGS sequence"/>
</dbReference>
<name>A0A1H6TUC2_9GAMM</name>
<evidence type="ECO:0000259" key="1">
    <source>
        <dbReference type="Pfam" id="PF01464"/>
    </source>
</evidence>
<feature type="domain" description="Transglycosylase SLT" evidence="1">
    <location>
        <begin position="16"/>
        <end position="127"/>
    </location>
</feature>
<dbReference type="CDD" id="cd16892">
    <property type="entry name" value="LT_VirB1-like"/>
    <property type="match status" value="1"/>
</dbReference>
<sequence length="285" mass="30162">MIPTFNPMTCRNLAVPAVVMQRVVQVESGANPFAIGVVGGRLERQPRNLGEAVATAHMLESKGYDYSLGIAQVNRNNLVRYGLDTFPKAFDGCANLAVGSRILAECYVRSGGDWGKALSCYYTGNFTAGYRDGYVQRVYAAIDAGVPENSKPVVYSQARKRPSGTLIAAPRSATPDTPTYRVSIPSVALDPDVDPLASDATHAAASPTGSKVALASKSIARAEIPDTPDHRVRPVFEPRVSRPEDRVVAKAAVAQSVPSGSSAIFVPASQTSTAAQEMGDAAFVF</sequence>
<dbReference type="EMBL" id="FNYC01000003">
    <property type="protein sequence ID" value="SEI83663.1"/>
    <property type="molecule type" value="Genomic_DNA"/>
</dbReference>
<protein>
    <submittedName>
        <fullName evidence="2">Type IV secretion system protein VirB1</fullName>
    </submittedName>
</protein>